<protein>
    <recommendedName>
        <fullName evidence="5">MYND-type domain-containing protein</fullName>
    </recommendedName>
</protein>
<name>A0A6A5QTF6_AMPQU</name>
<evidence type="ECO:0000259" key="5">
    <source>
        <dbReference type="PROSITE" id="PS50865"/>
    </source>
</evidence>
<evidence type="ECO:0000313" key="6">
    <source>
        <dbReference type="EMBL" id="KAF1918080.1"/>
    </source>
</evidence>
<keyword evidence="2 4" id="KW-0863">Zinc-finger</keyword>
<keyword evidence="3" id="KW-0862">Zinc</keyword>
<keyword evidence="7" id="KW-1185">Reference proteome</keyword>
<evidence type="ECO:0000256" key="4">
    <source>
        <dbReference type="PROSITE-ProRule" id="PRU00134"/>
    </source>
</evidence>
<organism evidence="6 7">
    <name type="scientific">Ampelomyces quisqualis</name>
    <name type="common">Powdery mildew agent</name>
    <dbReference type="NCBI Taxonomy" id="50730"/>
    <lineage>
        <taxon>Eukaryota</taxon>
        <taxon>Fungi</taxon>
        <taxon>Dikarya</taxon>
        <taxon>Ascomycota</taxon>
        <taxon>Pezizomycotina</taxon>
        <taxon>Dothideomycetes</taxon>
        <taxon>Pleosporomycetidae</taxon>
        <taxon>Pleosporales</taxon>
        <taxon>Pleosporineae</taxon>
        <taxon>Phaeosphaeriaceae</taxon>
        <taxon>Ampelomyces</taxon>
    </lineage>
</organism>
<evidence type="ECO:0000256" key="1">
    <source>
        <dbReference type="ARBA" id="ARBA00022723"/>
    </source>
</evidence>
<dbReference type="GO" id="GO:0008270">
    <property type="term" value="F:zinc ion binding"/>
    <property type="evidence" value="ECO:0007669"/>
    <property type="project" value="UniProtKB-KW"/>
</dbReference>
<keyword evidence="1" id="KW-0479">Metal-binding</keyword>
<gene>
    <name evidence="6" type="ORF">BDU57DRAFT_409336</name>
</gene>
<dbReference type="Proteomes" id="UP000800096">
    <property type="component" value="Unassembled WGS sequence"/>
</dbReference>
<dbReference type="PROSITE" id="PS01360">
    <property type="entry name" value="ZF_MYND_1"/>
    <property type="match status" value="1"/>
</dbReference>
<evidence type="ECO:0000256" key="2">
    <source>
        <dbReference type="ARBA" id="ARBA00022771"/>
    </source>
</evidence>
<dbReference type="Pfam" id="PF01753">
    <property type="entry name" value="zf-MYND"/>
    <property type="match status" value="1"/>
</dbReference>
<dbReference type="InterPro" id="IPR002893">
    <property type="entry name" value="Znf_MYND"/>
</dbReference>
<feature type="non-terminal residue" evidence="6">
    <location>
        <position position="1"/>
    </location>
</feature>
<reference evidence="6" key="1">
    <citation type="journal article" date="2020" name="Stud. Mycol.">
        <title>101 Dothideomycetes genomes: a test case for predicting lifestyles and emergence of pathogens.</title>
        <authorList>
            <person name="Haridas S."/>
            <person name="Albert R."/>
            <person name="Binder M."/>
            <person name="Bloem J."/>
            <person name="Labutti K."/>
            <person name="Salamov A."/>
            <person name="Andreopoulos B."/>
            <person name="Baker S."/>
            <person name="Barry K."/>
            <person name="Bills G."/>
            <person name="Bluhm B."/>
            <person name="Cannon C."/>
            <person name="Castanera R."/>
            <person name="Culley D."/>
            <person name="Daum C."/>
            <person name="Ezra D."/>
            <person name="Gonzalez J."/>
            <person name="Henrissat B."/>
            <person name="Kuo A."/>
            <person name="Liang C."/>
            <person name="Lipzen A."/>
            <person name="Lutzoni F."/>
            <person name="Magnuson J."/>
            <person name="Mondo S."/>
            <person name="Nolan M."/>
            <person name="Ohm R."/>
            <person name="Pangilinan J."/>
            <person name="Park H.-J."/>
            <person name="Ramirez L."/>
            <person name="Alfaro M."/>
            <person name="Sun H."/>
            <person name="Tritt A."/>
            <person name="Yoshinaga Y."/>
            <person name="Zwiers L.-H."/>
            <person name="Turgeon B."/>
            <person name="Goodwin S."/>
            <person name="Spatafora J."/>
            <person name="Crous P."/>
            <person name="Grigoriev I."/>
        </authorList>
    </citation>
    <scope>NUCLEOTIDE SEQUENCE</scope>
    <source>
        <strain evidence="6">HMLAC05119</strain>
    </source>
</reference>
<proteinExistence type="predicted"/>
<dbReference type="Gene3D" id="6.10.140.2220">
    <property type="match status" value="1"/>
</dbReference>
<evidence type="ECO:0000256" key="3">
    <source>
        <dbReference type="ARBA" id="ARBA00022833"/>
    </source>
</evidence>
<dbReference type="OrthoDB" id="5952526at2759"/>
<dbReference type="SUPFAM" id="SSF144232">
    <property type="entry name" value="HIT/MYND zinc finger-like"/>
    <property type="match status" value="1"/>
</dbReference>
<sequence>EYHAAEAAGFPDRNNTSPNVSAVVQSAPFNVSNALIVGCHFCGKVGQLSRCGGCKVAHYCSQDHQTVDRAAHKAFCNKVKKERTRLEAQEVTLRAHPGDSDTPPNAFAKGGEGYGRFWGYKGTRPYMKARYLFIDALLLINTKPAVEAALEHALDMLHLNHSDNQGMRTIIPALYLRLGRDQDCYNFLHWWFVKDHLDSCESDEDVMNTEVEYIWGDARFPVTEADAFQPVVGFLKEFFFTLPQLVSLTLVKVRMLIDMRNFYR</sequence>
<accession>A0A6A5QTF6</accession>
<feature type="domain" description="MYND-type" evidence="5">
    <location>
        <begin position="39"/>
        <end position="76"/>
    </location>
</feature>
<dbReference type="PROSITE" id="PS50865">
    <property type="entry name" value="ZF_MYND_2"/>
    <property type="match status" value="1"/>
</dbReference>
<evidence type="ECO:0000313" key="7">
    <source>
        <dbReference type="Proteomes" id="UP000800096"/>
    </source>
</evidence>
<dbReference type="AlphaFoldDB" id="A0A6A5QTF6"/>
<feature type="non-terminal residue" evidence="6">
    <location>
        <position position="264"/>
    </location>
</feature>
<dbReference type="EMBL" id="ML979134">
    <property type="protein sequence ID" value="KAF1918080.1"/>
    <property type="molecule type" value="Genomic_DNA"/>
</dbReference>